<name>A0A6N8DRF1_RHOAC</name>
<dbReference type="RefSeq" id="WP_155446814.1">
    <property type="nucleotide sequence ID" value="NZ_JAOQNR010000014.1"/>
</dbReference>
<dbReference type="OrthoDB" id="7375506at2"/>
<evidence type="ECO:0000313" key="2">
    <source>
        <dbReference type="Proteomes" id="UP000439113"/>
    </source>
</evidence>
<comment type="caution">
    <text evidence="1">The sequence shown here is derived from an EMBL/GenBank/DDBJ whole genome shotgun (WGS) entry which is preliminary data.</text>
</comment>
<accession>A0A6N8DRF1</accession>
<sequence>MKRFSHARRTRGIGVPGRFDLARSSLLYGGGEKGVLSLNASSSPAGMTLLVLETLVAGVQARVWQICGAGAGALLVLAIPAVEWLCQSPVSIDRGRIRIDWRICLVDQMNSIARVRIPYAAQFALPRAAQRRVAPEFVTWIGAGMAD</sequence>
<protein>
    <submittedName>
        <fullName evidence="1">Uncharacterized protein</fullName>
    </submittedName>
</protein>
<gene>
    <name evidence="1" type="ORF">GJ654_14135</name>
</gene>
<proteinExistence type="predicted"/>
<dbReference type="Proteomes" id="UP000439113">
    <property type="component" value="Unassembled WGS sequence"/>
</dbReference>
<evidence type="ECO:0000313" key="1">
    <source>
        <dbReference type="EMBL" id="MTV32125.1"/>
    </source>
</evidence>
<dbReference type="AlphaFoldDB" id="A0A6N8DRF1"/>
<organism evidence="1 2">
    <name type="scientific">Rhodoblastus acidophilus</name>
    <name type="common">Rhodopseudomonas acidophila</name>
    <dbReference type="NCBI Taxonomy" id="1074"/>
    <lineage>
        <taxon>Bacteria</taxon>
        <taxon>Pseudomonadati</taxon>
        <taxon>Pseudomonadota</taxon>
        <taxon>Alphaproteobacteria</taxon>
        <taxon>Hyphomicrobiales</taxon>
        <taxon>Rhodoblastaceae</taxon>
        <taxon>Rhodoblastus</taxon>
    </lineage>
</organism>
<dbReference type="EMBL" id="WNKS01000013">
    <property type="protein sequence ID" value="MTV32125.1"/>
    <property type="molecule type" value="Genomic_DNA"/>
</dbReference>
<reference evidence="1 2" key="1">
    <citation type="submission" date="2019-11" db="EMBL/GenBank/DDBJ databases">
        <title>Whole-genome sequence of a Rhodoblastus acidophilus DSM 142.</title>
        <authorList>
            <person name="Kyndt J.A."/>
            <person name="Meyer T.E."/>
        </authorList>
    </citation>
    <scope>NUCLEOTIDE SEQUENCE [LARGE SCALE GENOMIC DNA]</scope>
    <source>
        <strain evidence="1 2">DSM 142</strain>
    </source>
</reference>